<name>A0A662ZG68_9GAMM</name>
<protein>
    <submittedName>
        <fullName evidence="1">TPR repeat</fullName>
    </submittedName>
</protein>
<proteinExistence type="predicted"/>
<sequence>MHNISHFINSSTEFKFFIQVSKFLFTALLLSCSAGTAEADHATHMPKHVTEEVIARCSHDYTADGCASMGEIFEEEGNVNKALNIYRIHCDAKKDANACILAADVLVSRKQVTEALELYRKACMMKTSEEYCDKALEAYRSSGSENSAFKLSKDLCESYTDGSELSRYCYLTGEHYLKKNDQTRAEYYYLKGCNFLNSRNEIHHCIDQAVNLEKMKQFKISAKLYEMNCFKNNIYSCRRGGDVYGKEMNIPTKELNLRKKSCDLQNGDDCYRAYVIYRSIEGDTDNAVKYRRKACELDYREACTGE</sequence>
<gene>
    <name evidence="1" type="ORF">SAMN02910344_00324</name>
</gene>
<keyword evidence="2" id="KW-1185">Reference proteome</keyword>
<dbReference type="PANTHER" id="PTHR13891">
    <property type="entry name" value="CYTOCHROME C OXIDASE ASSEMBLY FACTOR 7"/>
    <property type="match status" value="1"/>
</dbReference>
<dbReference type="SUPFAM" id="SSF81901">
    <property type="entry name" value="HCP-like"/>
    <property type="match status" value="1"/>
</dbReference>
<dbReference type="PANTHER" id="PTHR13891:SF1">
    <property type="entry name" value="CYTOCHROME C OXIDASE ASSEMBLY FACTOR 7"/>
    <property type="match status" value="1"/>
</dbReference>
<reference evidence="1 2" key="1">
    <citation type="submission" date="2016-10" db="EMBL/GenBank/DDBJ databases">
        <authorList>
            <person name="Varghese N."/>
            <person name="Submissions S."/>
        </authorList>
    </citation>
    <scope>NUCLEOTIDE SEQUENCE [LARGE SCALE GENOMIC DNA]</scope>
    <source>
        <strain evidence="1 2">DSM 1361</strain>
    </source>
</reference>
<dbReference type="EMBL" id="FOXF01000003">
    <property type="protein sequence ID" value="SFP05270.1"/>
    <property type="molecule type" value="Genomic_DNA"/>
</dbReference>
<organism evidence="1 2">
    <name type="scientific">Ruminobacter amylophilus</name>
    <dbReference type="NCBI Taxonomy" id="867"/>
    <lineage>
        <taxon>Bacteria</taxon>
        <taxon>Pseudomonadati</taxon>
        <taxon>Pseudomonadota</taxon>
        <taxon>Gammaproteobacteria</taxon>
        <taxon>Aeromonadales</taxon>
        <taxon>Succinivibrionaceae</taxon>
        <taxon>Ruminobacter</taxon>
    </lineage>
</organism>
<evidence type="ECO:0000313" key="1">
    <source>
        <dbReference type="EMBL" id="SFP05270.1"/>
    </source>
</evidence>
<evidence type="ECO:0000313" key="2">
    <source>
        <dbReference type="Proteomes" id="UP000243745"/>
    </source>
</evidence>
<dbReference type="OrthoDB" id="9772133at2"/>
<dbReference type="RefSeq" id="WP_093140330.1">
    <property type="nucleotide sequence ID" value="NZ_FOXF01000003.1"/>
</dbReference>
<dbReference type="Gene3D" id="1.25.40.10">
    <property type="entry name" value="Tetratricopeptide repeat domain"/>
    <property type="match status" value="2"/>
</dbReference>
<accession>A0A662ZG68</accession>
<dbReference type="Proteomes" id="UP000243745">
    <property type="component" value="Unassembled WGS sequence"/>
</dbReference>
<dbReference type="InterPro" id="IPR011990">
    <property type="entry name" value="TPR-like_helical_dom_sf"/>
</dbReference>
<dbReference type="InterPro" id="IPR040239">
    <property type="entry name" value="HcpB-like"/>
</dbReference>
<dbReference type="AlphaFoldDB" id="A0A662ZG68"/>